<dbReference type="OrthoDB" id="2379922at2"/>
<evidence type="ECO:0000313" key="4">
    <source>
        <dbReference type="Proteomes" id="UP000311713"/>
    </source>
</evidence>
<organism evidence="3 4">
    <name type="scientific">Streptomyces sedi</name>
    <dbReference type="NCBI Taxonomy" id="555059"/>
    <lineage>
        <taxon>Bacteria</taxon>
        <taxon>Bacillati</taxon>
        <taxon>Actinomycetota</taxon>
        <taxon>Actinomycetes</taxon>
        <taxon>Kitasatosporales</taxon>
        <taxon>Streptomycetaceae</taxon>
        <taxon>Streptomyces</taxon>
    </lineage>
</organism>
<dbReference type="PANTHER" id="PTHR37809">
    <property type="entry name" value="RIBOSOMAL PROTEIN S12 METHYLTHIOTRANSFERASE ACCESSORY FACTOR YCAO"/>
    <property type="match status" value="1"/>
</dbReference>
<evidence type="ECO:0000259" key="2">
    <source>
        <dbReference type="PROSITE" id="PS51664"/>
    </source>
</evidence>
<dbReference type="Gene3D" id="3.30.40.250">
    <property type="match status" value="1"/>
</dbReference>
<sequence length="811" mass="84600">MTSPPLTTRDAVAPAGTTQVLARPDGRLLVRGWDHAAVLAGEHATLAGRLLAALGSGTAPDAWAAEAGVPATTAGALLGWLGRQGLVAPAPTGGTGATRVVNTYPALTAVVAEPEVAGAARQLPQTHGLLVTDDVREVADRAAGRPVDVVLPRRLLTGNEATAPVVAARAVLAAGGSWATHWREPGKVLVTSDLSGARLCLDCLAARERAGCARPAHGVDARPARDAESPDPAATALLLTHAALRLRAPTRFPDGAVLLELRPRQADLTRVLGLPTCPLCAPGAPLDLAGTPQAGDPAPLDVLLPSSLARAPRPRRPFLPDGAGAPPHAPQHAPAPAIAPAHALAPATLAERCRRSHDLSPERLAALTHDLRALHGPRGVLRTLRTEHPAVAADLLHTADLFHAVTGDLADLREISASHAQPQLYDAFGAAWTMADAVRRCLGEAVERYCALVHGAARRVVWGAARDLPNAVPLERFATFSDREKPAVEADFPTASAASPLGWVHGHSLTRGGPVLVPAQLSLLGYTAAAFEDAVQPGSNKGLAAGKDADACLVHGLCELIEADALLIHFLNRAPVPELALDTTGHPRVDRAHRALRATGGRLRAWDFATDLAVPTVLAMVERHDGTGPLATFGMATRLDPGEALEKAVLEALHGTCWLTGQLVEEARAFPGAPDAAWVTERERAKALGASPGYLDALGWLLIRERRRPFAAYAAAHPPAPSTPGAGLDLLVETLRDAGLEAVAVDLSTPDVRAATGLQVWRAVVPGLQPFSIGPLQARENARLRTVPVRMGHRAAPLPESALNPLPHPCP</sequence>
<gene>
    <name evidence="3" type="ORF">FH715_04595</name>
</gene>
<dbReference type="NCBIfam" id="TIGR03604">
    <property type="entry name" value="TOMM_cyclo_SagD"/>
    <property type="match status" value="1"/>
</dbReference>
<dbReference type="PANTHER" id="PTHR37809:SF1">
    <property type="entry name" value="RIBOSOMAL PROTEIN S12 METHYLTHIOTRANSFERASE ACCESSORY FACTOR YCAO"/>
    <property type="match status" value="1"/>
</dbReference>
<comment type="caution">
    <text evidence="3">The sequence shown here is derived from an EMBL/GenBank/DDBJ whole genome shotgun (WGS) entry which is preliminary data.</text>
</comment>
<evidence type="ECO:0000256" key="1">
    <source>
        <dbReference type="SAM" id="MobiDB-lite"/>
    </source>
</evidence>
<dbReference type="Gene3D" id="3.30.1330.230">
    <property type="match status" value="1"/>
</dbReference>
<feature type="compositionally biased region" description="Low complexity" evidence="1">
    <location>
        <begin position="319"/>
        <end position="335"/>
    </location>
</feature>
<dbReference type="EMBL" id="VDGT01000002">
    <property type="protein sequence ID" value="TNM33628.1"/>
    <property type="molecule type" value="Genomic_DNA"/>
</dbReference>
<dbReference type="Proteomes" id="UP000311713">
    <property type="component" value="Unassembled WGS sequence"/>
</dbReference>
<dbReference type="InterPro" id="IPR027624">
    <property type="entry name" value="TOMM_cyclo_SagD"/>
</dbReference>
<dbReference type="PROSITE" id="PS51664">
    <property type="entry name" value="YCAO"/>
    <property type="match status" value="1"/>
</dbReference>
<keyword evidence="4" id="KW-1185">Reference proteome</keyword>
<dbReference type="RefSeq" id="WP_139640911.1">
    <property type="nucleotide sequence ID" value="NZ_BAAAZS010000006.1"/>
</dbReference>
<dbReference type="Gene3D" id="3.30.160.660">
    <property type="match status" value="1"/>
</dbReference>
<protein>
    <recommendedName>
        <fullName evidence="2">YcaO domain-containing protein</fullName>
    </recommendedName>
</protein>
<evidence type="ECO:0000313" key="3">
    <source>
        <dbReference type="EMBL" id="TNM33628.1"/>
    </source>
</evidence>
<dbReference type="InterPro" id="IPR003776">
    <property type="entry name" value="YcaO-like_dom"/>
</dbReference>
<dbReference type="Pfam" id="PF02624">
    <property type="entry name" value="YcaO"/>
    <property type="match status" value="1"/>
</dbReference>
<name>A0A5C4VCL7_9ACTN</name>
<reference evidence="3 4" key="1">
    <citation type="submission" date="2019-06" db="EMBL/GenBank/DDBJ databases">
        <title>Draft genome of Streptomyces sedi sp. JCM16909.</title>
        <authorList>
            <person name="Klykleung N."/>
            <person name="Tanasupawat S."/>
            <person name="Kudo T."/>
            <person name="Yuki M."/>
            <person name="Ohkuma M."/>
        </authorList>
    </citation>
    <scope>NUCLEOTIDE SEQUENCE [LARGE SCALE GENOMIC DNA]</scope>
    <source>
        <strain evidence="3 4">JCM 16909</strain>
    </source>
</reference>
<accession>A0A5C4VCL7</accession>
<feature type="region of interest" description="Disordered" evidence="1">
    <location>
        <begin position="311"/>
        <end position="335"/>
    </location>
</feature>
<feature type="domain" description="YcaO" evidence="2">
    <location>
        <begin position="429"/>
        <end position="811"/>
    </location>
</feature>
<dbReference type="AlphaFoldDB" id="A0A5C4VCL7"/>
<proteinExistence type="predicted"/>